<dbReference type="GO" id="GO:0005634">
    <property type="term" value="C:nucleus"/>
    <property type="evidence" value="ECO:0007669"/>
    <property type="project" value="UniProtKB-SubCell"/>
</dbReference>
<keyword evidence="7" id="KW-0479">Metal-binding</keyword>
<evidence type="ECO:0000256" key="1">
    <source>
        <dbReference type="ARBA" id="ARBA00004114"/>
    </source>
</evidence>
<evidence type="ECO:0000256" key="20">
    <source>
        <dbReference type="SAM" id="MobiDB-lite"/>
    </source>
</evidence>
<proteinExistence type="inferred from homology"/>
<dbReference type="AlphaFoldDB" id="F6Z315"/>
<reference evidence="22" key="3">
    <citation type="submission" date="2025-08" db="UniProtKB">
        <authorList>
            <consortium name="Ensembl"/>
        </authorList>
    </citation>
    <scope>IDENTIFICATION</scope>
</reference>
<dbReference type="InParanoid" id="F6Z315"/>
<dbReference type="GO" id="GO:0036064">
    <property type="term" value="C:ciliary basal body"/>
    <property type="evidence" value="ECO:0007669"/>
    <property type="project" value="UniProtKB-ARBA"/>
</dbReference>
<dbReference type="InterPro" id="IPR013087">
    <property type="entry name" value="Znf_C2H2_type"/>
</dbReference>
<keyword evidence="15" id="KW-0966">Cell projection</keyword>
<keyword evidence="10" id="KW-0862">Zinc</keyword>
<evidence type="ECO:0000256" key="18">
    <source>
        <dbReference type="PROSITE-ProRule" id="PRU00042"/>
    </source>
</evidence>
<evidence type="ECO:0000256" key="7">
    <source>
        <dbReference type="ARBA" id="ARBA00022723"/>
    </source>
</evidence>
<evidence type="ECO:0000256" key="5">
    <source>
        <dbReference type="ARBA" id="ARBA00022473"/>
    </source>
</evidence>
<evidence type="ECO:0000256" key="10">
    <source>
        <dbReference type="ARBA" id="ARBA00022833"/>
    </source>
</evidence>
<dbReference type="Proteomes" id="UP000008144">
    <property type="component" value="Chromosome 7"/>
</dbReference>
<keyword evidence="13" id="KW-0206">Cytoskeleton</keyword>
<dbReference type="HOGENOM" id="CLU_082296_0_0_1"/>
<dbReference type="PROSITE" id="PS50157">
    <property type="entry name" value="ZINC_FINGER_C2H2_2"/>
    <property type="match status" value="1"/>
</dbReference>
<evidence type="ECO:0000256" key="16">
    <source>
        <dbReference type="ARBA" id="ARBA00072553"/>
    </source>
</evidence>
<feature type="region of interest" description="Disordered" evidence="20">
    <location>
        <begin position="212"/>
        <end position="235"/>
    </location>
</feature>
<evidence type="ECO:0000313" key="23">
    <source>
        <dbReference type="Proteomes" id="UP000008144"/>
    </source>
</evidence>
<evidence type="ECO:0000256" key="19">
    <source>
        <dbReference type="SAM" id="Coils"/>
    </source>
</evidence>
<dbReference type="GO" id="GO:0005737">
    <property type="term" value="C:cytoplasm"/>
    <property type="evidence" value="ECO:0007669"/>
    <property type="project" value="UniProtKB-ARBA"/>
</dbReference>
<keyword evidence="23" id="KW-1185">Reference proteome</keyword>
<dbReference type="Gene3D" id="3.30.160.60">
    <property type="entry name" value="Classic Zinc Finger"/>
    <property type="match status" value="1"/>
</dbReference>
<protein>
    <recommendedName>
        <fullName evidence="16">Cilium assembly protein DZIP1</fullName>
    </recommendedName>
    <alternativeName>
        <fullName evidence="17">DAZ-interacting zinc finger protein 1</fullName>
    </alternativeName>
</protein>
<dbReference type="SUPFAM" id="SSF57667">
    <property type="entry name" value="beta-beta-alpha zinc fingers"/>
    <property type="match status" value="1"/>
</dbReference>
<evidence type="ECO:0000256" key="14">
    <source>
        <dbReference type="ARBA" id="ARBA00023242"/>
    </source>
</evidence>
<dbReference type="PANTHER" id="PTHR21502">
    <property type="entry name" value="ZINC FINGER PROTEIN DZIP1"/>
    <property type="match status" value="1"/>
</dbReference>
<keyword evidence="6" id="KW-0963">Cytoplasm</keyword>
<evidence type="ECO:0000256" key="13">
    <source>
        <dbReference type="ARBA" id="ARBA00023212"/>
    </source>
</evidence>
<name>F6Z315_CIOIN</name>
<dbReference type="SMART" id="SM00355">
    <property type="entry name" value="ZnF_C2H2"/>
    <property type="match status" value="1"/>
</dbReference>
<keyword evidence="14" id="KW-0539">Nucleus</keyword>
<reference evidence="22" key="2">
    <citation type="journal article" date="2008" name="Genome Biol.">
        <title>Improved genome assembly and evidence-based global gene model set for the chordate Ciona intestinalis: new insight into intron and operon populations.</title>
        <authorList>
            <person name="Satou Y."/>
            <person name="Mineta K."/>
            <person name="Ogasawara M."/>
            <person name="Sasakura Y."/>
            <person name="Shoguchi E."/>
            <person name="Ueno K."/>
            <person name="Yamada L."/>
            <person name="Matsumoto J."/>
            <person name="Wasserscheid J."/>
            <person name="Dewar K."/>
            <person name="Wiley G.B."/>
            <person name="Macmil S.L."/>
            <person name="Roe B.A."/>
            <person name="Zeller R.W."/>
            <person name="Hastings K.E."/>
            <person name="Lemaire P."/>
            <person name="Lindquist E."/>
            <person name="Endo T."/>
            <person name="Hotta K."/>
            <person name="Inaba K."/>
        </authorList>
    </citation>
    <scope>NUCLEOTIDE SEQUENCE [LARGE SCALE GENOMIC DNA]</scope>
    <source>
        <strain evidence="22">wild type</strain>
    </source>
</reference>
<reference evidence="23" key="1">
    <citation type="journal article" date="2002" name="Science">
        <title>The draft genome of Ciona intestinalis: insights into chordate and vertebrate origins.</title>
        <authorList>
            <person name="Dehal P."/>
            <person name="Satou Y."/>
            <person name="Campbell R.K."/>
            <person name="Chapman J."/>
            <person name="Degnan B."/>
            <person name="De Tomaso A."/>
            <person name="Davidson B."/>
            <person name="Di Gregorio A."/>
            <person name="Gelpke M."/>
            <person name="Goodstein D.M."/>
            <person name="Harafuji N."/>
            <person name="Hastings K.E."/>
            <person name="Ho I."/>
            <person name="Hotta K."/>
            <person name="Huang W."/>
            <person name="Kawashima T."/>
            <person name="Lemaire P."/>
            <person name="Martinez D."/>
            <person name="Meinertzhagen I.A."/>
            <person name="Necula S."/>
            <person name="Nonaka M."/>
            <person name="Putnam N."/>
            <person name="Rash S."/>
            <person name="Saiga H."/>
            <person name="Satake M."/>
            <person name="Terry A."/>
            <person name="Yamada L."/>
            <person name="Wang H.G."/>
            <person name="Awazu S."/>
            <person name="Azumi K."/>
            <person name="Boore J."/>
            <person name="Branno M."/>
            <person name="Chin-Bow S."/>
            <person name="DeSantis R."/>
            <person name="Doyle S."/>
            <person name="Francino P."/>
            <person name="Keys D.N."/>
            <person name="Haga S."/>
            <person name="Hayashi H."/>
            <person name="Hino K."/>
            <person name="Imai K.S."/>
            <person name="Inaba K."/>
            <person name="Kano S."/>
            <person name="Kobayashi K."/>
            <person name="Kobayashi M."/>
            <person name="Lee B.I."/>
            <person name="Makabe K.W."/>
            <person name="Manohar C."/>
            <person name="Matassi G."/>
            <person name="Medina M."/>
            <person name="Mochizuki Y."/>
            <person name="Mount S."/>
            <person name="Morishita T."/>
            <person name="Miura S."/>
            <person name="Nakayama A."/>
            <person name="Nishizaka S."/>
            <person name="Nomoto H."/>
            <person name="Ohta F."/>
            <person name="Oishi K."/>
            <person name="Rigoutsos I."/>
            <person name="Sano M."/>
            <person name="Sasaki A."/>
            <person name="Sasakura Y."/>
            <person name="Shoguchi E."/>
            <person name="Shin-i T."/>
            <person name="Spagnuolo A."/>
            <person name="Stainier D."/>
            <person name="Suzuki M.M."/>
            <person name="Tassy O."/>
            <person name="Takatori N."/>
            <person name="Tokuoka M."/>
            <person name="Yagi K."/>
            <person name="Yoshizaki F."/>
            <person name="Wada S."/>
            <person name="Zhang C."/>
            <person name="Hyatt P.D."/>
            <person name="Larimer F."/>
            <person name="Detter C."/>
            <person name="Doggett N."/>
            <person name="Glavina T."/>
            <person name="Hawkins T."/>
            <person name="Richardson P."/>
            <person name="Lucas S."/>
            <person name="Kohara Y."/>
            <person name="Levine M."/>
            <person name="Satoh N."/>
            <person name="Rokhsar D.S."/>
        </authorList>
    </citation>
    <scope>NUCLEOTIDE SEQUENCE [LARGE SCALE GENOMIC DNA]</scope>
</reference>
<dbReference type="FunFam" id="3.30.160.60:FF:001591">
    <property type="entry name" value="DAZ interacting zinc finger protein 1"/>
    <property type="match status" value="1"/>
</dbReference>
<dbReference type="GO" id="GO:0060271">
    <property type="term" value="P:cilium assembly"/>
    <property type="evidence" value="ECO:0007669"/>
    <property type="project" value="UniProtKB-ARBA"/>
</dbReference>
<dbReference type="OMA" id="ASSYYKC"/>
<dbReference type="GeneTree" id="ENSGT00940000156862"/>
<evidence type="ECO:0000313" key="22">
    <source>
        <dbReference type="Ensembl" id="ENSCINP00000022457.2"/>
    </source>
</evidence>
<keyword evidence="8 18" id="KW-0863">Zinc-finger</keyword>
<evidence type="ECO:0000256" key="15">
    <source>
        <dbReference type="ARBA" id="ARBA00023273"/>
    </source>
</evidence>
<dbReference type="InterPro" id="IPR036236">
    <property type="entry name" value="Znf_C2H2_sf"/>
</dbReference>
<dbReference type="EMBL" id="EAAA01002503">
    <property type="status" value="NOT_ANNOTATED_CDS"/>
    <property type="molecule type" value="Genomic_DNA"/>
</dbReference>
<evidence type="ECO:0000256" key="11">
    <source>
        <dbReference type="ARBA" id="ARBA00023054"/>
    </source>
</evidence>
<reference evidence="22" key="4">
    <citation type="submission" date="2025-09" db="UniProtKB">
        <authorList>
            <consortium name="Ensembl"/>
        </authorList>
    </citation>
    <scope>IDENTIFICATION</scope>
</reference>
<evidence type="ECO:0000259" key="21">
    <source>
        <dbReference type="PROSITE" id="PS50157"/>
    </source>
</evidence>
<dbReference type="GO" id="GO:0007507">
    <property type="term" value="P:heart development"/>
    <property type="evidence" value="ECO:0007669"/>
    <property type="project" value="UniProtKB-ARBA"/>
</dbReference>
<evidence type="ECO:0000256" key="17">
    <source>
        <dbReference type="ARBA" id="ARBA00079993"/>
    </source>
</evidence>
<keyword evidence="11 19" id="KW-0175">Coiled coil</keyword>
<comment type="similarity">
    <text evidence="4">Belongs to the DZIP C2H2-type zinc-finger protein family.</text>
</comment>
<dbReference type="InterPro" id="IPR032714">
    <property type="entry name" value="DZIP1_N"/>
</dbReference>
<evidence type="ECO:0000256" key="3">
    <source>
        <dbReference type="ARBA" id="ARBA00004123"/>
    </source>
</evidence>
<evidence type="ECO:0000256" key="4">
    <source>
        <dbReference type="ARBA" id="ARBA00009131"/>
    </source>
</evidence>
<evidence type="ECO:0000256" key="6">
    <source>
        <dbReference type="ARBA" id="ARBA00022490"/>
    </source>
</evidence>
<evidence type="ECO:0000256" key="2">
    <source>
        <dbReference type="ARBA" id="ARBA00004120"/>
    </source>
</evidence>
<keyword evidence="5" id="KW-0217">Developmental protein</keyword>
<feature type="coiled-coil region" evidence="19">
    <location>
        <begin position="105"/>
        <end position="132"/>
    </location>
</feature>
<dbReference type="PANTHER" id="PTHR21502:SF3">
    <property type="entry name" value="CILIUM ASSEMBLY PROTEIN DZIP1L"/>
    <property type="match status" value="1"/>
</dbReference>
<accession>F6Z315</accession>
<dbReference type="Ensembl" id="ENSCINT00000022703.2">
    <property type="protein sequence ID" value="ENSCINP00000022457.2"/>
    <property type="gene ID" value="ENSCING00000011851.2"/>
</dbReference>
<evidence type="ECO:0000256" key="9">
    <source>
        <dbReference type="ARBA" id="ARBA00022794"/>
    </source>
</evidence>
<sequence>MEEQNFQNPIPAFHFRKRFGDINWRKISSIDVDRVARELDFVTLQENISTVTFCNVDAVSDLDPLFVKLFKLAQYTIEYLLHSQEYLQSVVNDMETQASNTAAEKVGVEQQLATANAEIAKLKQENKKRRKMIEQQQLVIEAGASSYYKCPHCDKAFMNASFLQGHIQRRHPGSVSYIGDVIEHSQREQSKLSNNLKQLEADLQKERENFDSKLREAETEKTRWAEQSRRDMDRWKEEEEQKWKEELTKMKETFIQDIEGLKKK</sequence>
<keyword evidence="12" id="KW-0969">Cilium</keyword>
<dbReference type="Pfam" id="PF13815">
    <property type="entry name" value="Dzip-like_N"/>
    <property type="match status" value="1"/>
</dbReference>
<keyword evidence="9" id="KW-0970">Cilium biogenesis/degradation</keyword>
<dbReference type="GO" id="GO:0005814">
    <property type="term" value="C:centriole"/>
    <property type="evidence" value="ECO:0007669"/>
    <property type="project" value="UniProtKB-SubCell"/>
</dbReference>
<feature type="domain" description="C2H2-type" evidence="21">
    <location>
        <begin position="148"/>
        <end position="176"/>
    </location>
</feature>
<dbReference type="PROSITE" id="PS00028">
    <property type="entry name" value="ZINC_FINGER_C2H2_1"/>
    <property type="match status" value="1"/>
</dbReference>
<evidence type="ECO:0000256" key="12">
    <source>
        <dbReference type="ARBA" id="ARBA00023069"/>
    </source>
</evidence>
<dbReference type="InterPro" id="IPR051241">
    <property type="entry name" value="DZIP_RILPL"/>
</dbReference>
<evidence type="ECO:0000256" key="8">
    <source>
        <dbReference type="ARBA" id="ARBA00022771"/>
    </source>
</evidence>
<organism evidence="22 23">
    <name type="scientific">Ciona intestinalis</name>
    <name type="common">Transparent sea squirt</name>
    <name type="synonym">Ascidia intestinalis</name>
    <dbReference type="NCBI Taxonomy" id="7719"/>
    <lineage>
        <taxon>Eukaryota</taxon>
        <taxon>Metazoa</taxon>
        <taxon>Chordata</taxon>
        <taxon>Tunicata</taxon>
        <taxon>Ascidiacea</taxon>
        <taxon>Phlebobranchia</taxon>
        <taxon>Cionidae</taxon>
        <taxon>Ciona</taxon>
    </lineage>
</organism>
<comment type="subcellular location">
    <subcellularLocation>
        <location evidence="2">Cytoplasm</location>
        <location evidence="2">Cytoskeleton</location>
        <location evidence="2">Cilium basal body</location>
    </subcellularLocation>
    <subcellularLocation>
        <location evidence="1">Cytoplasm</location>
        <location evidence="1">Cytoskeleton</location>
        <location evidence="1">Microtubule organizing center</location>
        <location evidence="1">Centrosome</location>
        <location evidence="1">Centriole</location>
    </subcellularLocation>
    <subcellularLocation>
        <location evidence="3">Nucleus</location>
    </subcellularLocation>
</comment>
<dbReference type="GO" id="GO:0008270">
    <property type="term" value="F:zinc ion binding"/>
    <property type="evidence" value="ECO:0007669"/>
    <property type="project" value="UniProtKB-KW"/>
</dbReference>